<dbReference type="PATRIC" id="fig|888055.3.peg.1783"/>
<dbReference type="HOGENOM" id="CLU_114047_0_0_0"/>
<proteinExistence type="predicted"/>
<dbReference type="Proteomes" id="UP000016626">
    <property type="component" value="Unassembled WGS sequence"/>
</dbReference>
<protein>
    <submittedName>
        <fullName evidence="1">Toxin-antitoxin system, antitoxin component, HicB family</fullName>
    </submittedName>
</protein>
<dbReference type="SMR" id="U2RCH0"/>
<gene>
    <name evidence="1" type="ORF">HMPREF9015_01859</name>
</gene>
<dbReference type="AlphaFoldDB" id="U2RCH0"/>
<reference evidence="1 2" key="1">
    <citation type="submission" date="2013-06" db="EMBL/GenBank/DDBJ databases">
        <authorList>
            <person name="Weinstock G."/>
            <person name="Sodergren E."/>
            <person name="Lobos E.A."/>
            <person name="Fulton L."/>
            <person name="Fulton R."/>
            <person name="Courtney L."/>
            <person name="Fronick C."/>
            <person name="O'Laughlin M."/>
            <person name="Godfrey J."/>
            <person name="Wilson R.M."/>
            <person name="Miner T."/>
            <person name="Farmer C."/>
            <person name="Delehaunty K."/>
            <person name="Cordes M."/>
            <person name="Minx P."/>
            <person name="Tomlinson C."/>
            <person name="Chen J."/>
            <person name="Wollam A."/>
            <person name="Pepin K.H."/>
            <person name="Bhonagiri V."/>
            <person name="Zhang X."/>
            <person name="Warren W."/>
            <person name="Mitreva M."/>
            <person name="Mardis E.R."/>
            <person name="Wilson R.K."/>
        </authorList>
    </citation>
    <scope>NUCLEOTIDE SEQUENCE [LARGE SCALE GENOMIC DNA]</scope>
    <source>
        <strain evidence="1 2">F0279</strain>
    </source>
</reference>
<name>U2RCH0_LEPWF</name>
<comment type="caution">
    <text evidence="1">The sequence shown here is derived from an EMBL/GenBank/DDBJ whole genome shotgun (WGS) entry which is preliminary data.</text>
</comment>
<organism evidence="1 2">
    <name type="scientific">Leptotrichia wadei (strain F0279)</name>
    <dbReference type="NCBI Taxonomy" id="888055"/>
    <lineage>
        <taxon>Bacteria</taxon>
        <taxon>Fusobacteriati</taxon>
        <taxon>Fusobacteriota</taxon>
        <taxon>Fusobacteriia</taxon>
        <taxon>Fusobacteriales</taxon>
        <taxon>Leptotrichiaceae</taxon>
        <taxon>Leptotrichia</taxon>
    </lineage>
</organism>
<dbReference type="EMBL" id="AWVM01000098">
    <property type="protein sequence ID" value="ERK48422.1"/>
    <property type="molecule type" value="Genomic_DNA"/>
</dbReference>
<accession>U2RCH0</accession>
<dbReference type="InterPro" id="IPR035069">
    <property type="entry name" value="TTHA1013/TTHA0281-like"/>
</dbReference>
<dbReference type="eggNOG" id="COG1598">
    <property type="taxonomic scope" value="Bacteria"/>
</dbReference>
<dbReference type="Gene3D" id="3.30.160.250">
    <property type="match status" value="1"/>
</dbReference>
<sequence>MLKNFINIFKHVFNTWYRLEIIKMDVFYPAVVTKEDGTYYGCIVDFDKFEDGEINYYATFGDSMEEAVSNLRETLGLHLADFLDVRKKFPEPSKVEDVKLKENQYLYILSVDPVYEVAKVTNALKKKTLTIPVWLDILAQEKNLNFSQILQKALKKELGIE</sequence>
<evidence type="ECO:0000313" key="1">
    <source>
        <dbReference type="EMBL" id="ERK48422.1"/>
    </source>
</evidence>
<dbReference type="SUPFAM" id="SSF143100">
    <property type="entry name" value="TTHA1013/TTHA0281-like"/>
    <property type="match status" value="1"/>
</dbReference>
<evidence type="ECO:0000313" key="2">
    <source>
        <dbReference type="Proteomes" id="UP000016626"/>
    </source>
</evidence>